<protein>
    <submittedName>
        <fullName evidence="3">Fumarylacetoacetate hydrolase family protein</fullName>
    </submittedName>
</protein>
<evidence type="ECO:0000313" key="3">
    <source>
        <dbReference type="EMBL" id="MCY0389077.1"/>
    </source>
</evidence>
<evidence type="ECO:0000259" key="2">
    <source>
        <dbReference type="Pfam" id="PF18288"/>
    </source>
</evidence>
<dbReference type="InterPro" id="IPR041072">
    <property type="entry name" value="FAA_hydro_N"/>
</dbReference>
<sequence>MKLATLKDGTRDGQLVVVSRDLHTAVIADAIAPTLQRVIEDWAFHAPQLRALYEALNTGRARRAFGFEPKDCMAPLPRAYRMIAHAAYATAGVDPARTGAAPMMLAARRGDALLGACDDVLVDEADAGLTCDVGLAAILGDLPPGSAPARAADRLHLLMLADIFAAPAGPGRDGGEPLRQYDRCAFSPVAVTPDEFGAAWQGVRLTARVDVQLNGRRVEPRGVEAEADRAADFAQLAAAIARTQGVAAGTIVVSATLRGVAGFEAGTEARAAADAAPVSPRGLETGDRIRVDSLDATGESVCGVIEHSIVPADDSV</sequence>
<dbReference type="GO" id="GO:0016787">
    <property type="term" value="F:hydrolase activity"/>
    <property type="evidence" value="ECO:0007669"/>
    <property type="project" value="UniProtKB-KW"/>
</dbReference>
<dbReference type="Pfam" id="PF01557">
    <property type="entry name" value="FAA_hydrolase"/>
    <property type="match status" value="1"/>
</dbReference>
<dbReference type="SUPFAM" id="SSF56529">
    <property type="entry name" value="FAH"/>
    <property type="match status" value="1"/>
</dbReference>
<dbReference type="PANTHER" id="PTHR43211">
    <property type="entry name" value="FUMARYLACETOACETATE HYDROLASE"/>
    <property type="match status" value="1"/>
</dbReference>
<feature type="domain" description="Fumarylacetoacetase N-terminal" evidence="2">
    <location>
        <begin position="1"/>
        <end position="78"/>
    </location>
</feature>
<evidence type="ECO:0000313" key="4">
    <source>
        <dbReference type="Proteomes" id="UP001082899"/>
    </source>
</evidence>
<dbReference type="Pfam" id="PF18288">
    <property type="entry name" value="FAA_hydro_N_2"/>
    <property type="match status" value="1"/>
</dbReference>
<accession>A0ABT3ZRN1</accession>
<reference evidence="3" key="1">
    <citation type="submission" date="2022-11" db="EMBL/GenBank/DDBJ databases">
        <title>Robbsia betulipollinis sp. nov., isolated from pollen of birch (Betula pendula).</title>
        <authorList>
            <person name="Shi H."/>
            <person name="Ambika Manirajan B."/>
            <person name="Ratering S."/>
            <person name="Geissler-Plaum R."/>
            <person name="Schnell S."/>
        </authorList>
    </citation>
    <scope>NUCLEOTIDE SEQUENCE</scope>
    <source>
        <strain evidence="3">Bb-Pol-6</strain>
    </source>
</reference>
<dbReference type="EMBL" id="JAPMXC010000010">
    <property type="protein sequence ID" value="MCY0389077.1"/>
    <property type="molecule type" value="Genomic_DNA"/>
</dbReference>
<dbReference type="Gene3D" id="3.90.850.10">
    <property type="entry name" value="Fumarylacetoacetase-like, C-terminal domain"/>
    <property type="match status" value="1"/>
</dbReference>
<gene>
    <name evidence="3" type="ORF">OVY01_18150</name>
</gene>
<name>A0ABT3ZRN1_9BURK</name>
<keyword evidence="4" id="KW-1185">Reference proteome</keyword>
<feature type="domain" description="Fumarylacetoacetase-like C-terminal" evidence="1">
    <location>
        <begin position="85"/>
        <end position="292"/>
    </location>
</feature>
<dbReference type="PANTHER" id="PTHR43211:SF1">
    <property type="entry name" value="BLL6422 PROTEIN"/>
    <property type="match status" value="1"/>
</dbReference>
<dbReference type="InterPro" id="IPR011234">
    <property type="entry name" value="Fumarylacetoacetase-like_C"/>
</dbReference>
<dbReference type="InterPro" id="IPR036663">
    <property type="entry name" value="Fumarylacetoacetase_C_sf"/>
</dbReference>
<comment type="caution">
    <text evidence="3">The sequence shown here is derived from an EMBL/GenBank/DDBJ whole genome shotgun (WGS) entry which is preliminary data.</text>
</comment>
<evidence type="ECO:0000259" key="1">
    <source>
        <dbReference type="Pfam" id="PF01557"/>
    </source>
</evidence>
<organism evidence="3 4">
    <name type="scientific">Robbsia betulipollinis</name>
    <dbReference type="NCBI Taxonomy" id="2981849"/>
    <lineage>
        <taxon>Bacteria</taxon>
        <taxon>Pseudomonadati</taxon>
        <taxon>Pseudomonadota</taxon>
        <taxon>Betaproteobacteria</taxon>
        <taxon>Burkholderiales</taxon>
        <taxon>Burkholderiaceae</taxon>
        <taxon>Robbsia</taxon>
    </lineage>
</organism>
<dbReference type="RefSeq" id="WP_267848977.1">
    <property type="nucleotide sequence ID" value="NZ_JAPMXC010000010.1"/>
</dbReference>
<keyword evidence="3" id="KW-0378">Hydrolase</keyword>
<proteinExistence type="predicted"/>
<dbReference type="Proteomes" id="UP001082899">
    <property type="component" value="Unassembled WGS sequence"/>
</dbReference>